<dbReference type="PROSITE" id="PS00107">
    <property type="entry name" value="PROTEIN_KINASE_ATP"/>
    <property type="match status" value="1"/>
</dbReference>
<proteinExistence type="inferred from homology"/>
<comment type="similarity">
    <text evidence="8">Belongs to the protein kinase superfamily. Ser/Thr protein kinase family. MAP kinase subfamily.</text>
</comment>
<comment type="catalytic activity">
    <reaction evidence="8">
        <text>L-threonyl-[protein] + ATP = O-phospho-L-threonyl-[protein] + ADP + H(+)</text>
        <dbReference type="Rhea" id="RHEA:46608"/>
        <dbReference type="Rhea" id="RHEA-COMP:11060"/>
        <dbReference type="Rhea" id="RHEA-COMP:11605"/>
        <dbReference type="ChEBI" id="CHEBI:15378"/>
        <dbReference type="ChEBI" id="CHEBI:30013"/>
        <dbReference type="ChEBI" id="CHEBI:30616"/>
        <dbReference type="ChEBI" id="CHEBI:61977"/>
        <dbReference type="ChEBI" id="CHEBI:456216"/>
        <dbReference type="EC" id="2.7.11.24"/>
    </reaction>
</comment>
<dbReference type="Gene3D" id="3.30.200.20">
    <property type="entry name" value="Phosphorylase Kinase, domain 1"/>
    <property type="match status" value="1"/>
</dbReference>
<keyword evidence="3 8" id="KW-0808">Transferase</keyword>
<dbReference type="AlphaFoldDB" id="A0A8K0JPK8"/>
<dbReference type="EC" id="2.7.11.24" evidence="1 8"/>
<feature type="compositionally biased region" description="Polar residues" evidence="9">
    <location>
        <begin position="146"/>
        <end position="155"/>
    </location>
</feature>
<evidence type="ECO:0000313" key="11">
    <source>
        <dbReference type="EMBL" id="KAG7562120.1"/>
    </source>
</evidence>
<dbReference type="InterPro" id="IPR008271">
    <property type="entry name" value="Ser/Thr_kinase_AS"/>
</dbReference>
<dbReference type="PROSITE" id="PS01351">
    <property type="entry name" value="MAPK"/>
    <property type="match status" value="1"/>
</dbReference>
<protein>
    <recommendedName>
        <fullName evidence="1 8">Mitogen-activated protein kinase</fullName>
        <ecNumber evidence="1 8">2.7.11.24</ecNumber>
    </recommendedName>
</protein>
<keyword evidence="8" id="KW-0460">Magnesium</keyword>
<evidence type="ECO:0000256" key="9">
    <source>
        <dbReference type="SAM" id="MobiDB-lite"/>
    </source>
</evidence>
<feature type="compositionally biased region" description="Polar residues" evidence="9">
    <location>
        <begin position="653"/>
        <end position="665"/>
    </location>
</feature>
<feature type="compositionally biased region" description="Low complexity" evidence="9">
    <location>
        <begin position="156"/>
        <end position="170"/>
    </location>
</feature>
<feature type="compositionally biased region" description="Polar residues" evidence="9">
    <location>
        <begin position="11"/>
        <end position="23"/>
    </location>
</feature>
<feature type="compositionally biased region" description="Polar residues" evidence="9">
    <location>
        <begin position="43"/>
        <end position="60"/>
    </location>
</feature>
<keyword evidence="2 8" id="KW-0723">Serine/threonine-protein kinase</keyword>
<dbReference type="Gene3D" id="1.10.510.10">
    <property type="entry name" value="Transferase(Phosphotransferase) domain 1"/>
    <property type="match status" value="1"/>
</dbReference>
<dbReference type="SUPFAM" id="SSF56112">
    <property type="entry name" value="Protein kinase-like (PK-like)"/>
    <property type="match status" value="1"/>
</dbReference>
<evidence type="ECO:0000313" key="12">
    <source>
        <dbReference type="Proteomes" id="UP000812966"/>
    </source>
</evidence>
<accession>A0A8K0JPK8</accession>
<feature type="region of interest" description="Disordered" evidence="9">
    <location>
        <begin position="1"/>
        <end position="108"/>
    </location>
</feature>
<evidence type="ECO:0000256" key="5">
    <source>
        <dbReference type="ARBA" id="ARBA00022777"/>
    </source>
</evidence>
<dbReference type="PANTHER" id="PTHR24055">
    <property type="entry name" value="MITOGEN-ACTIVATED PROTEIN KINASE"/>
    <property type="match status" value="1"/>
</dbReference>
<evidence type="ECO:0000256" key="3">
    <source>
        <dbReference type="ARBA" id="ARBA00022679"/>
    </source>
</evidence>
<evidence type="ECO:0000256" key="1">
    <source>
        <dbReference type="ARBA" id="ARBA00012411"/>
    </source>
</evidence>
<dbReference type="InterPro" id="IPR000719">
    <property type="entry name" value="Prot_kinase_dom"/>
</dbReference>
<dbReference type="InterPro" id="IPR017441">
    <property type="entry name" value="Protein_kinase_ATP_BS"/>
</dbReference>
<feature type="domain" description="Protein kinase" evidence="10">
    <location>
        <begin position="251"/>
        <end position="548"/>
    </location>
</feature>
<dbReference type="Proteomes" id="UP000812966">
    <property type="component" value="Unassembled WGS sequence"/>
</dbReference>
<dbReference type="PROSITE" id="PS50011">
    <property type="entry name" value="PROTEIN_KINASE_DOM"/>
    <property type="match status" value="1"/>
</dbReference>
<dbReference type="InterPro" id="IPR003527">
    <property type="entry name" value="MAP_kinase_CS"/>
</dbReference>
<dbReference type="SMART" id="SM00220">
    <property type="entry name" value="S_TKc"/>
    <property type="match status" value="1"/>
</dbReference>
<dbReference type="InterPro" id="IPR011009">
    <property type="entry name" value="Kinase-like_dom_sf"/>
</dbReference>
<comment type="activity regulation">
    <text evidence="8">Activated by threonine and tyrosine phosphorylation.</text>
</comment>
<feature type="region of interest" description="Disordered" evidence="9">
    <location>
        <begin position="597"/>
        <end position="688"/>
    </location>
</feature>
<sequence>MPPFSPYPLSHPNQTSASGSVPRSPTSASASSLSSSTGLSTSYTQGFYSTAPTSRVNTPGMSLKSGGKSEQGYQFGSGSGSGSDDHRGEDDNRELESQDGSEKGESELAFGGGMVAVDELDIGSVPFPKTTTSAVGGSSSSSSSSRPGLSEQNLASHSISNSNPTTSTSHRPVTSSSAPNTTGTGASYPQTHSSAAGASKMAMAIAARKGKGLPLDVDDEVEHPLSGKALARRGYQSHLLFKHVFHLEDRWTRLRELGQGAYGLVISAEDSISGEKIAIKLLTRVFDKVILARRCLRELTLLRHLNGHENITGLIDLDVVLDDFNEIYLFMEPMEADLHQIIRSGQQLTNSHICYFLYQILRGMKYIHSANVIHRDLKPGNLLVNADCELKICDFGLARGFKPDPTEWDPNSMPEGGAMTEYVATRWYRAPEIMLSFKRYSTAIDVWSIGCILAELLGGKPLFKGKDYIDQLNLILQTLGTPDESTLERVGSERACQYIRSLPKSEKVPFAELFPDADPNAVDLLEKMLTFDPADRMTVQEALLHPYLAPYHDDTDEPECPIKFDKWEEVEGIQSLAEFRETIHREVEEFRAEVRTVEEWDSDSNISGIQSNALTDEESGPEREDASVAEDNKIETLISPRDSAHGTPREVTTPLSATSELSTASHIRPGRARRSNSSNSGFGDPFGRRPSSMFGLGLGMSGMTPIDGGYRDGAHSLTRGHSARNSISIAEFASGKIKSRQGSTSSYVRPLLRSLSTLSVADLNVATHQIGDEPPPMTVSASDAPPSEAPRTFGTIHSRPVTPPRP</sequence>
<feature type="compositionally biased region" description="Polar residues" evidence="9">
    <location>
        <begin position="171"/>
        <end position="192"/>
    </location>
</feature>
<keyword evidence="4 7" id="KW-0547">Nucleotide-binding</keyword>
<feature type="compositionally biased region" description="Low complexity" evidence="9">
    <location>
        <begin position="24"/>
        <end position="42"/>
    </location>
</feature>
<comment type="cofactor">
    <cofactor evidence="8">
        <name>Mg(2+)</name>
        <dbReference type="ChEBI" id="CHEBI:18420"/>
    </cofactor>
</comment>
<keyword evidence="5 8" id="KW-0418">Kinase</keyword>
<dbReference type="PROSITE" id="PS00108">
    <property type="entry name" value="PROTEIN_KINASE_ST"/>
    <property type="match status" value="1"/>
</dbReference>
<feature type="binding site" evidence="7">
    <location>
        <position position="280"/>
    </location>
    <ligand>
        <name>ATP</name>
        <dbReference type="ChEBI" id="CHEBI:30616"/>
    </ligand>
</feature>
<evidence type="ECO:0000259" key="10">
    <source>
        <dbReference type="PROSITE" id="PS50011"/>
    </source>
</evidence>
<keyword evidence="12" id="KW-1185">Reference proteome</keyword>
<comment type="caution">
    <text evidence="11">The sequence shown here is derived from an EMBL/GenBank/DDBJ whole genome shotgun (WGS) entry which is preliminary data.</text>
</comment>
<dbReference type="GO" id="GO:0004707">
    <property type="term" value="F:MAP kinase activity"/>
    <property type="evidence" value="ECO:0007669"/>
    <property type="project" value="UniProtKB-EC"/>
</dbReference>
<dbReference type="Pfam" id="PF00069">
    <property type="entry name" value="Pkinase"/>
    <property type="match status" value="1"/>
</dbReference>
<evidence type="ECO:0000256" key="7">
    <source>
        <dbReference type="PROSITE-ProRule" id="PRU10141"/>
    </source>
</evidence>
<dbReference type="InterPro" id="IPR050117">
    <property type="entry name" value="MAPK"/>
</dbReference>
<dbReference type="GO" id="GO:0005524">
    <property type="term" value="F:ATP binding"/>
    <property type="evidence" value="ECO:0007669"/>
    <property type="project" value="UniProtKB-UniRule"/>
</dbReference>
<keyword evidence="6 7" id="KW-0067">ATP-binding</keyword>
<reference evidence="11" key="1">
    <citation type="submission" date="2020-04" db="EMBL/GenBank/DDBJ databases">
        <title>Analysis of mating type loci in Filobasidium floriforme.</title>
        <authorList>
            <person name="Nowrousian M."/>
        </authorList>
    </citation>
    <scope>NUCLEOTIDE SEQUENCE</scope>
    <source>
        <strain evidence="11">CBS 6242</strain>
    </source>
</reference>
<gene>
    <name evidence="11" type="ORF">FFLO_02402</name>
</gene>
<organism evidence="11 12">
    <name type="scientific">Filobasidium floriforme</name>
    <dbReference type="NCBI Taxonomy" id="5210"/>
    <lineage>
        <taxon>Eukaryota</taxon>
        <taxon>Fungi</taxon>
        <taxon>Dikarya</taxon>
        <taxon>Basidiomycota</taxon>
        <taxon>Agaricomycotina</taxon>
        <taxon>Tremellomycetes</taxon>
        <taxon>Filobasidiales</taxon>
        <taxon>Filobasidiaceae</taxon>
        <taxon>Filobasidium</taxon>
    </lineage>
</organism>
<feature type="region of interest" description="Disordered" evidence="9">
    <location>
        <begin position="128"/>
        <end position="194"/>
    </location>
</feature>
<dbReference type="FunFam" id="1.10.510.10:FF:000013">
    <property type="entry name" value="Mitogen-activated protein kinase"/>
    <property type="match status" value="1"/>
</dbReference>
<dbReference type="OrthoDB" id="192887at2759"/>
<feature type="compositionally biased region" description="Basic and acidic residues" evidence="9">
    <location>
        <begin position="83"/>
        <end position="106"/>
    </location>
</feature>
<feature type="compositionally biased region" description="Basic and acidic residues" evidence="9">
    <location>
        <begin position="620"/>
        <end position="634"/>
    </location>
</feature>
<evidence type="ECO:0000256" key="6">
    <source>
        <dbReference type="ARBA" id="ARBA00022840"/>
    </source>
</evidence>
<feature type="region of interest" description="Disordered" evidence="9">
    <location>
        <begin position="767"/>
        <end position="806"/>
    </location>
</feature>
<feature type="compositionally biased region" description="Polar residues" evidence="9">
    <location>
        <begin position="603"/>
        <end position="614"/>
    </location>
</feature>
<evidence type="ECO:0000256" key="4">
    <source>
        <dbReference type="ARBA" id="ARBA00022741"/>
    </source>
</evidence>
<evidence type="ECO:0000256" key="8">
    <source>
        <dbReference type="RuleBase" id="RU361165"/>
    </source>
</evidence>
<name>A0A8K0JPK8_9TREE</name>
<evidence type="ECO:0000256" key="2">
    <source>
        <dbReference type="ARBA" id="ARBA00022527"/>
    </source>
</evidence>
<dbReference type="EMBL" id="JABELV010000038">
    <property type="protein sequence ID" value="KAG7562120.1"/>
    <property type="molecule type" value="Genomic_DNA"/>
</dbReference>